<gene>
    <name evidence="1" type="ORF">AK812_SmicGene3565</name>
</gene>
<proteinExistence type="predicted"/>
<name>A0A1Q9EYH4_SYMMI</name>
<evidence type="ECO:0000313" key="1">
    <source>
        <dbReference type="EMBL" id="OLQ12507.1"/>
    </source>
</evidence>
<keyword evidence="2" id="KW-1185">Reference proteome</keyword>
<dbReference type="EMBL" id="LSRX01000042">
    <property type="protein sequence ID" value="OLQ12507.1"/>
    <property type="molecule type" value="Genomic_DNA"/>
</dbReference>
<dbReference type="AlphaFoldDB" id="A0A1Q9EYH4"/>
<reference evidence="1 2" key="1">
    <citation type="submission" date="2016-02" db="EMBL/GenBank/DDBJ databases">
        <title>Genome analysis of coral dinoflagellate symbionts highlights evolutionary adaptations to a symbiotic lifestyle.</title>
        <authorList>
            <person name="Aranda M."/>
            <person name="Li Y."/>
            <person name="Liew Y.J."/>
            <person name="Baumgarten S."/>
            <person name="Simakov O."/>
            <person name="Wilson M."/>
            <person name="Piel J."/>
            <person name="Ashoor H."/>
            <person name="Bougouffa S."/>
            <person name="Bajic V.B."/>
            <person name="Ryu T."/>
            <person name="Ravasi T."/>
            <person name="Bayer T."/>
            <person name="Micklem G."/>
            <person name="Kim H."/>
            <person name="Bhak J."/>
            <person name="Lajeunesse T.C."/>
            <person name="Voolstra C.R."/>
        </authorList>
    </citation>
    <scope>NUCLEOTIDE SEQUENCE [LARGE SCALE GENOMIC DNA]</scope>
    <source>
        <strain evidence="1 2">CCMP2467</strain>
    </source>
</reference>
<sequence length="479" mass="52668">MLFATLVKLGCSMVAAGLMICSMFPAARLVRNSDFHDFGADVGLKNPSAIDFCARIFNAMAPDSSAIKSALTKPREKMSMLLNASAQKVADLLGGPDSSEAERSREFCEAALRGQENGEEAGRTLAETKESAPSLTEGNQKFLQFLAIIGERPGSKSTERALQHVCRDECEELIKEMKSQSGKIFGATSVVLAAPFSETCTQLVVQKVESHILSCCAKACGWNEKTCTYWPFMSTDDQEDWFAECCAEEQIMKFSDRDRMCKSVVPPSQTDEIFAEDVGVELGQDETLLWTETGAESDEGFAAGAAKGEAVMGHFLKWWGISVEEGQRQGLWEVGSAPKSFLQLGGSDDCTEHEDLTCDAKMNKQGFDACTESEEWFWMSPGDHKSFAETYCTKETEDNVKNIATCKNRGNASTMISWIMVKGKKGQSHQSECHVLSGPNCNFEGDKKKQKLKKKLRPIGDLSGWFGTAFIRLKTSKSE</sequence>
<dbReference type="Proteomes" id="UP000186817">
    <property type="component" value="Unassembled WGS sequence"/>
</dbReference>
<accession>A0A1Q9EYH4</accession>
<evidence type="ECO:0000313" key="2">
    <source>
        <dbReference type="Proteomes" id="UP000186817"/>
    </source>
</evidence>
<comment type="caution">
    <text evidence="1">The sequence shown here is derived from an EMBL/GenBank/DDBJ whole genome shotgun (WGS) entry which is preliminary data.</text>
</comment>
<organism evidence="1 2">
    <name type="scientific">Symbiodinium microadriaticum</name>
    <name type="common">Dinoflagellate</name>
    <name type="synonym">Zooxanthella microadriatica</name>
    <dbReference type="NCBI Taxonomy" id="2951"/>
    <lineage>
        <taxon>Eukaryota</taxon>
        <taxon>Sar</taxon>
        <taxon>Alveolata</taxon>
        <taxon>Dinophyceae</taxon>
        <taxon>Suessiales</taxon>
        <taxon>Symbiodiniaceae</taxon>
        <taxon>Symbiodinium</taxon>
    </lineage>
</organism>
<dbReference type="OrthoDB" id="446996at2759"/>
<protein>
    <submittedName>
        <fullName evidence="1">Uncharacterized protein</fullName>
    </submittedName>
</protein>